<dbReference type="Pfam" id="PF00023">
    <property type="entry name" value="Ank"/>
    <property type="match status" value="2"/>
</dbReference>
<gene>
    <name evidence="6" type="ORF">MAPG_03976</name>
</gene>
<dbReference type="Gene3D" id="3.30.460.10">
    <property type="entry name" value="Beta Polymerase, domain 2"/>
    <property type="match status" value="1"/>
</dbReference>
<keyword evidence="8" id="KW-1185">Reference proteome</keyword>
<dbReference type="SUPFAM" id="SSF81301">
    <property type="entry name" value="Nucleotidyltransferase"/>
    <property type="match status" value="1"/>
</dbReference>
<reference evidence="7" key="5">
    <citation type="submission" date="2015-06" db="UniProtKB">
        <authorList>
            <consortium name="EnsemblFungi"/>
        </authorList>
    </citation>
    <scope>IDENTIFICATION</scope>
    <source>
        <strain evidence="7">ATCC 64411</strain>
    </source>
</reference>
<dbReference type="InterPro" id="IPR043519">
    <property type="entry name" value="NT_sf"/>
</dbReference>
<dbReference type="EMBL" id="ADBL01000936">
    <property type="status" value="NOT_ANNOTATED_CDS"/>
    <property type="molecule type" value="Genomic_DNA"/>
</dbReference>
<dbReference type="Pfam" id="PF12796">
    <property type="entry name" value="Ank_2"/>
    <property type="match status" value="3"/>
</dbReference>
<reference evidence="6" key="3">
    <citation type="submission" date="2011-03" db="EMBL/GenBank/DDBJ databases">
        <title>Annotation of Magnaporthe poae ATCC 64411.</title>
        <authorList>
            <person name="Ma L.-J."/>
            <person name="Dead R."/>
            <person name="Young S.K."/>
            <person name="Zeng Q."/>
            <person name="Gargeya S."/>
            <person name="Fitzgerald M."/>
            <person name="Haas B."/>
            <person name="Abouelleil A."/>
            <person name="Alvarado L."/>
            <person name="Arachchi H.M."/>
            <person name="Berlin A."/>
            <person name="Brown A."/>
            <person name="Chapman S.B."/>
            <person name="Chen Z."/>
            <person name="Dunbar C."/>
            <person name="Freedman E."/>
            <person name="Gearin G."/>
            <person name="Gellesch M."/>
            <person name="Goldberg J."/>
            <person name="Griggs A."/>
            <person name="Gujja S."/>
            <person name="Heiman D."/>
            <person name="Howarth C."/>
            <person name="Larson L."/>
            <person name="Lui A."/>
            <person name="MacDonald P.J.P."/>
            <person name="Mehta T."/>
            <person name="Montmayeur A."/>
            <person name="Murphy C."/>
            <person name="Neiman D."/>
            <person name="Pearson M."/>
            <person name="Priest M."/>
            <person name="Roberts A."/>
            <person name="Saif S."/>
            <person name="Shea T."/>
            <person name="Shenoy N."/>
            <person name="Sisk P."/>
            <person name="Stolte C."/>
            <person name="Sykes S."/>
            <person name="Yandava C."/>
            <person name="Wortman J."/>
            <person name="Nusbaum C."/>
            <person name="Birren B."/>
        </authorList>
    </citation>
    <scope>NUCLEOTIDE SEQUENCE</scope>
    <source>
        <strain evidence="6">ATCC 64411</strain>
    </source>
</reference>
<dbReference type="OrthoDB" id="194358at2759"/>
<dbReference type="EMBL" id="GL876968">
    <property type="protein sequence ID" value="KLU84942.1"/>
    <property type="molecule type" value="Genomic_DNA"/>
</dbReference>
<dbReference type="Gene3D" id="1.25.40.20">
    <property type="entry name" value="Ankyrin repeat-containing domain"/>
    <property type="match status" value="1"/>
</dbReference>
<proteinExistence type="predicted"/>
<feature type="repeat" description="ANK" evidence="3">
    <location>
        <begin position="1283"/>
        <end position="1307"/>
    </location>
</feature>
<feature type="region of interest" description="Disordered" evidence="4">
    <location>
        <begin position="846"/>
        <end position="871"/>
    </location>
</feature>
<dbReference type="Gene3D" id="3.40.50.300">
    <property type="entry name" value="P-loop containing nucleotide triphosphate hydrolases"/>
    <property type="match status" value="1"/>
</dbReference>
<dbReference type="SMART" id="SM00248">
    <property type="entry name" value="ANK"/>
    <property type="match status" value="11"/>
</dbReference>
<evidence type="ECO:0000256" key="1">
    <source>
        <dbReference type="ARBA" id="ARBA00022737"/>
    </source>
</evidence>
<feature type="region of interest" description="Disordered" evidence="4">
    <location>
        <begin position="1405"/>
        <end position="1429"/>
    </location>
</feature>
<keyword evidence="2 3" id="KW-0040">ANK repeat</keyword>
<dbReference type="SUPFAM" id="SSF48403">
    <property type="entry name" value="Ankyrin repeat"/>
    <property type="match status" value="1"/>
</dbReference>
<dbReference type="InterPro" id="IPR036770">
    <property type="entry name" value="Ankyrin_rpt-contain_sf"/>
</dbReference>
<dbReference type="GO" id="GO:0015969">
    <property type="term" value="P:guanosine tetraphosphate metabolic process"/>
    <property type="evidence" value="ECO:0007669"/>
    <property type="project" value="InterPro"/>
</dbReference>
<evidence type="ECO:0000313" key="6">
    <source>
        <dbReference type="EMBL" id="KLU84942.1"/>
    </source>
</evidence>
<evidence type="ECO:0000256" key="3">
    <source>
        <dbReference type="PROSITE-ProRule" id="PRU00023"/>
    </source>
</evidence>
<name>A0A0C4DVH2_MAGP6</name>
<dbReference type="EnsemblFungi" id="MAPG_03976T0">
    <property type="protein sequence ID" value="MAPG_03976T0"/>
    <property type="gene ID" value="MAPG_03976"/>
</dbReference>
<dbReference type="PANTHER" id="PTHR24173">
    <property type="entry name" value="ANKYRIN REPEAT CONTAINING"/>
    <property type="match status" value="1"/>
</dbReference>
<feature type="repeat" description="ANK" evidence="3">
    <location>
        <begin position="1080"/>
        <end position="1112"/>
    </location>
</feature>
<feature type="compositionally biased region" description="Polar residues" evidence="4">
    <location>
        <begin position="44"/>
        <end position="57"/>
    </location>
</feature>
<dbReference type="PROSITE" id="PS50297">
    <property type="entry name" value="ANK_REP_REGION"/>
    <property type="match status" value="4"/>
</dbReference>
<protein>
    <recommendedName>
        <fullName evidence="5">RelA/SpoT domain-containing protein</fullName>
    </recommendedName>
</protein>
<dbReference type="InterPro" id="IPR007685">
    <property type="entry name" value="RelA_SpoT"/>
</dbReference>
<dbReference type="InterPro" id="IPR027417">
    <property type="entry name" value="P-loop_NTPase"/>
</dbReference>
<reference evidence="8" key="1">
    <citation type="submission" date="2010-05" db="EMBL/GenBank/DDBJ databases">
        <title>The genome sequence of Magnaporthe poae strain ATCC 64411.</title>
        <authorList>
            <person name="Ma L.-J."/>
            <person name="Dead R."/>
            <person name="Young S."/>
            <person name="Zeng Q."/>
            <person name="Koehrsen M."/>
            <person name="Alvarado L."/>
            <person name="Berlin A."/>
            <person name="Chapman S.B."/>
            <person name="Chen Z."/>
            <person name="Freedman E."/>
            <person name="Gellesch M."/>
            <person name="Goldberg J."/>
            <person name="Griggs A."/>
            <person name="Gujja S."/>
            <person name="Heilman E.R."/>
            <person name="Heiman D."/>
            <person name="Hepburn T."/>
            <person name="Howarth C."/>
            <person name="Jen D."/>
            <person name="Larson L."/>
            <person name="Mehta T."/>
            <person name="Neiman D."/>
            <person name="Pearson M."/>
            <person name="Roberts A."/>
            <person name="Saif S."/>
            <person name="Shea T."/>
            <person name="Shenoy N."/>
            <person name="Sisk P."/>
            <person name="Stolte C."/>
            <person name="Sykes S."/>
            <person name="Walk T."/>
            <person name="White J."/>
            <person name="Yandava C."/>
            <person name="Haas B."/>
            <person name="Nusbaum C."/>
            <person name="Birren B."/>
        </authorList>
    </citation>
    <scope>NUCLEOTIDE SEQUENCE [LARGE SCALE GENOMIC DNA]</scope>
    <source>
        <strain evidence="8">ATCC 64411 / 73-15</strain>
    </source>
</reference>
<evidence type="ECO:0000313" key="8">
    <source>
        <dbReference type="Proteomes" id="UP000011715"/>
    </source>
</evidence>
<reference evidence="6" key="2">
    <citation type="submission" date="2010-05" db="EMBL/GenBank/DDBJ databases">
        <title>The Genome Sequence of Magnaporthe poae strain ATCC 64411.</title>
        <authorList>
            <consortium name="The Broad Institute Genome Sequencing Platform"/>
            <consortium name="Broad Institute Genome Sequencing Center for Infectious Disease"/>
            <person name="Ma L.-J."/>
            <person name="Dead R."/>
            <person name="Young S."/>
            <person name="Zeng Q."/>
            <person name="Koehrsen M."/>
            <person name="Alvarado L."/>
            <person name="Berlin A."/>
            <person name="Chapman S.B."/>
            <person name="Chen Z."/>
            <person name="Freedman E."/>
            <person name="Gellesch M."/>
            <person name="Goldberg J."/>
            <person name="Griggs A."/>
            <person name="Gujja S."/>
            <person name="Heilman E.R."/>
            <person name="Heiman D."/>
            <person name="Hepburn T."/>
            <person name="Howarth C."/>
            <person name="Jen D."/>
            <person name="Larson L."/>
            <person name="Mehta T."/>
            <person name="Neiman D."/>
            <person name="Pearson M."/>
            <person name="Roberts A."/>
            <person name="Saif S."/>
            <person name="Shea T."/>
            <person name="Shenoy N."/>
            <person name="Sisk P."/>
            <person name="Stolte C."/>
            <person name="Sykes S."/>
            <person name="Walk T."/>
            <person name="White J."/>
            <person name="Yandava C."/>
            <person name="Haas B."/>
            <person name="Nusbaum C."/>
            <person name="Birren B."/>
        </authorList>
    </citation>
    <scope>NUCLEOTIDE SEQUENCE</scope>
    <source>
        <strain evidence="6">ATCC 64411</strain>
    </source>
</reference>
<evidence type="ECO:0000256" key="2">
    <source>
        <dbReference type="ARBA" id="ARBA00023043"/>
    </source>
</evidence>
<evidence type="ECO:0000256" key="4">
    <source>
        <dbReference type="SAM" id="MobiDB-lite"/>
    </source>
</evidence>
<dbReference type="PROSITE" id="PS50088">
    <property type="entry name" value="ANK_REPEAT"/>
    <property type="match status" value="4"/>
</dbReference>
<reference evidence="7" key="4">
    <citation type="journal article" date="2015" name="G3 (Bethesda)">
        <title>Genome sequences of three phytopathogenic species of the Magnaporthaceae family of fungi.</title>
        <authorList>
            <person name="Okagaki L.H."/>
            <person name="Nunes C.C."/>
            <person name="Sailsbery J."/>
            <person name="Clay B."/>
            <person name="Brown D."/>
            <person name="John T."/>
            <person name="Oh Y."/>
            <person name="Young N."/>
            <person name="Fitzgerald M."/>
            <person name="Haas B.J."/>
            <person name="Zeng Q."/>
            <person name="Young S."/>
            <person name="Adiconis X."/>
            <person name="Fan L."/>
            <person name="Levin J.Z."/>
            <person name="Mitchell T.K."/>
            <person name="Okubara P.A."/>
            <person name="Farman M.L."/>
            <person name="Kohn L.M."/>
            <person name="Birren B."/>
            <person name="Ma L.-J."/>
            <person name="Dean R.A."/>
        </authorList>
    </citation>
    <scope>NUCLEOTIDE SEQUENCE</scope>
    <source>
        <strain evidence="7">ATCC 64411 / 73-15</strain>
    </source>
</reference>
<dbReference type="InterPro" id="IPR002110">
    <property type="entry name" value="Ankyrin_rpt"/>
</dbReference>
<feature type="repeat" description="ANK" evidence="3">
    <location>
        <begin position="1215"/>
        <end position="1239"/>
    </location>
</feature>
<feature type="repeat" description="ANK" evidence="3">
    <location>
        <begin position="1147"/>
        <end position="1172"/>
    </location>
</feature>
<dbReference type="eggNOG" id="KOG0504">
    <property type="taxonomic scope" value="Eukaryota"/>
</dbReference>
<evidence type="ECO:0000313" key="7">
    <source>
        <dbReference type="EnsemblFungi" id="MAPG_03976T0"/>
    </source>
</evidence>
<dbReference type="PANTHER" id="PTHR24173:SF74">
    <property type="entry name" value="ANKYRIN REPEAT DOMAIN-CONTAINING PROTEIN 16"/>
    <property type="match status" value="1"/>
</dbReference>
<evidence type="ECO:0000259" key="5">
    <source>
        <dbReference type="SMART" id="SM00954"/>
    </source>
</evidence>
<keyword evidence="1" id="KW-0677">Repeat</keyword>
<accession>A0A0C4DVH2</accession>
<dbReference type="VEuPathDB" id="FungiDB:MAPG_03976"/>
<feature type="region of interest" description="Disordered" evidence="4">
    <location>
        <begin position="31"/>
        <end position="57"/>
    </location>
</feature>
<feature type="domain" description="RelA/SpoT" evidence="5">
    <location>
        <begin position="131"/>
        <end position="274"/>
    </location>
</feature>
<dbReference type="SMART" id="SM00954">
    <property type="entry name" value="RelA_SpoT"/>
    <property type="match status" value="1"/>
</dbReference>
<dbReference type="Proteomes" id="UP000011715">
    <property type="component" value="Unassembled WGS sequence"/>
</dbReference>
<dbReference type="InterPro" id="IPR056884">
    <property type="entry name" value="NPHP3-like_N"/>
</dbReference>
<dbReference type="STRING" id="644358.A0A0C4DVH2"/>
<sequence length="1455" mass="162834">MGKENLVVHCPAAPSRLFFSLDRPPALGQRIPNANMDGPPWSRSADQPQAAGGSQNKLKAKIDSLVTEWDGRLSTEAGWDDPLRRTARIREVFVTSVWSQLESDYREMLNVLLPHIRHRLEEKMLPADVTGRVKEIGSIAKTLERREQGTDTKTLYGSLRDVFREMHDLVGFRIVLRSRSQQSQGVEFVEAEFGRVKEPAHISPHRGTGKFWDVRFGTFESSNHRVGTGSSGVESTSALSRFQGVMFEIQVSYWSKVAHNIIEHPALYKGKFGELSKQVEGLLDLLGGSITSLDANLELFSDALRASMEEKAVTAERGTAEDRRKIRAAKHAAYDEMEKMGSDLRHSIQDHIEDHIEDLARAISPTNASLESSSKFWRDESEKQMVEIRELLQEIRQQPPQDRQSGRQERLHDRRVAVLQKLRSASSYRDGKERNPPRMPGTCEWFTSHECFKAWLDCSTSSLLWVSAGAGRGKSVLAKHLVDTVLPQPHSRVICYFFFKDDFEDQRDAHFALCSILHQIFYQNITLLTEGILRRLESIGDSLLGSYRDLWDRLMEVATENRTLEIVCVLDGLDECLGKGRALIAESLRWFYGPTHADDSGQQPPAPSCRLKFLLTSRPRVDLQRDLHFLTASSPVNADGNRHLSIHLQGDNTTESHLIEEEIELVARKKVEDLGKVLHLLPEQEQMVLEAFTRVPNRTYLWIQLMHDHLSKWADIMIPGALQRELNRMPETVEEAYDKILNNLNGNHTTGEAIRVFQILFAAFRPLTIEELAAAWATSYLVKGELGSEKDYGSEYPKLVPEGQVRARLEKLCGSLVTIVDRRVYFLHQTVREFLGGIEARDAPIERFDDRTTRSGKPEDDNPENPRLAKRHQVIASPLNERTARRTWRASLNPIKSHERLGSICIEYLTENMVYDQTFAKCEGRVQIQSTYPFINYCIQYVFSHTARFNWSNAYDTDIEILQCHCESDPGVWDLTSIQPGSFNEACEYGDEDTISAFLDSGYDVNTKEQGIGLPAIAAAAGGGHVGTVQRLLAVDGIDVNASSWTGWTALFFAANKGHDHIARLLLATGKVNVDAKDCNGRTPLSIAAEGGFELIVRTFLESGAGADIADEYNQTPLSYAAKRGFEAVVKDLLDSGTVDVNAKDLEGRTPLSYAAGGGFEAVVKALLDSGAVDVDTSYYRRHTPLSFAAKGGFEAVVKTLLDSGTADVNVKDPWGRTPLSYAAEGGFEAVVRALLDSGKIDGDHADDLGTSVLYFAAASPSVSVFQMLIATGLFDVNHRDMFGQTPLSIAAKHGNADAVRLLISTGQAELDTRCSWQGMRISASGARPPVEYRTPLVWAADSLRGDVFEQLLNAGADPDAQSCEDPEFDVSLDRYIEKGWMYRMEPGRDERARERMLRLLKEARQRSQTLQRGRAQKTPRRADSEVDTGQRAGYMGIWRSLYWLRGKDGRVNRG</sequence>
<feature type="compositionally biased region" description="Basic and acidic residues" evidence="4">
    <location>
        <begin position="846"/>
        <end position="860"/>
    </location>
</feature>
<dbReference type="Pfam" id="PF24883">
    <property type="entry name" value="NPHP3_N"/>
    <property type="match status" value="1"/>
</dbReference>
<organism evidence="7 8">
    <name type="scientific">Magnaporthiopsis poae (strain ATCC 64411 / 73-15)</name>
    <name type="common">Kentucky bluegrass fungus</name>
    <name type="synonym">Magnaporthe poae</name>
    <dbReference type="NCBI Taxonomy" id="644358"/>
    <lineage>
        <taxon>Eukaryota</taxon>
        <taxon>Fungi</taxon>
        <taxon>Dikarya</taxon>
        <taxon>Ascomycota</taxon>
        <taxon>Pezizomycotina</taxon>
        <taxon>Sordariomycetes</taxon>
        <taxon>Sordariomycetidae</taxon>
        <taxon>Magnaporthales</taxon>
        <taxon>Magnaporthaceae</taxon>
        <taxon>Magnaporthiopsis</taxon>
    </lineage>
</organism>